<dbReference type="AlphaFoldDB" id="B0TS91"/>
<dbReference type="Proteomes" id="UP000001317">
    <property type="component" value="Chromosome"/>
</dbReference>
<dbReference type="KEGG" id="shl:Shal_1906"/>
<organism evidence="1 2">
    <name type="scientific">Shewanella halifaxensis (strain HAW-EB4)</name>
    <dbReference type="NCBI Taxonomy" id="458817"/>
    <lineage>
        <taxon>Bacteria</taxon>
        <taxon>Pseudomonadati</taxon>
        <taxon>Pseudomonadota</taxon>
        <taxon>Gammaproteobacteria</taxon>
        <taxon>Alteromonadales</taxon>
        <taxon>Shewanellaceae</taxon>
        <taxon>Shewanella</taxon>
    </lineage>
</organism>
<proteinExistence type="predicted"/>
<accession>B0TS91</accession>
<evidence type="ECO:0000313" key="2">
    <source>
        <dbReference type="Proteomes" id="UP000001317"/>
    </source>
</evidence>
<protein>
    <submittedName>
        <fullName evidence="1">Uncharacterized protein</fullName>
    </submittedName>
</protein>
<dbReference type="STRING" id="458817.Shal_1906"/>
<reference evidence="1" key="1">
    <citation type="submission" date="2008-01" db="EMBL/GenBank/DDBJ databases">
        <title>Complete sequence of Shewanella halifaxensis HAW-EB4.</title>
        <authorList>
            <consortium name="US DOE Joint Genome Institute"/>
            <person name="Copeland A."/>
            <person name="Lucas S."/>
            <person name="Lapidus A."/>
            <person name="Glavina del Rio T."/>
            <person name="Dalin E."/>
            <person name="Tice H."/>
            <person name="Bruce D."/>
            <person name="Goodwin L."/>
            <person name="Pitluck S."/>
            <person name="Sims D."/>
            <person name="Brettin T."/>
            <person name="Detter J.C."/>
            <person name="Han C."/>
            <person name="Kuske C.R."/>
            <person name="Schmutz J."/>
            <person name="Larimer F."/>
            <person name="Land M."/>
            <person name="Hauser L."/>
            <person name="Kyrpides N."/>
            <person name="Kim E."/>
            <person name="Zhao J.-S."/>
            <person name="Richardson P."/>
        </authorList>
    </citation>
    <scope>NUCLEOTIDE SEQUENCE [LARGE SCALE GENOMIC DNA]</scope>
    <source>
        <strain evidence="1">HAW-EB4</strain>
    </source>
</reference>
<dbReference type="HOGENOM" id="CLU_2261908_0_0_6"/>
<evidence type="ECO:0000313" key="1">
    <source>
        <dbReference type="EMBL" id="ABZ76471.1"/>
    </source>
</evidence>
<gene>
    <name evidence="1" type="ordered locus">Shal_1906</name>
</gene>
<sequence length="103" mass="11757">MDVNGSRVKFDYHGLSGTLMVTCEGSIVFKKFLWLPYKRYSVTIAKQTYQIKALLFPFNNIGLYQGKQVICKSLFPRLKYTGIVTFSLSCIKRLGLFLALMMG</sequence>
<keyword evidence="2" id="KW-1185">Reference proteome</keyword>
<name>B0TS91_SHEHH</name>
<dbReference type="EMBL" id="CP000931">
    <property type="protein sequence ID" value="ABZ76471.1"/>
    <property type="molecule type" value="Genomic_DNA"/>
</dbReference>